<sequence>MRIVITGASGNVGTALLRALEPGHDLVGVARRVPDRAAQPYSRAKWQPVDIGAPGADEALTEIFAGADAVVHLAWAISPAWGDPPMARTNEGGTANVLKAVGNAGVGQVVCASSAAAYAPEPNDEKVTEDWPCRGIAASAYSRGKADLEDALDLFTSAHPDVAVAWMRPCAVLQRRAAGEFTRWLLPPALPPRLIGGRFSPVPLWQGLRLQAVHTDDVAEAFRLALAQRAVGPFNLAAEDVLDASAFAHAVGGARVTVPKPVARTVARAAWLAGIQPLHPGWLELADRAALVDTSRARLVLGWAPRYSSAETVQDLVAGMRRKEGAPSAPLASARPGLLDRARTLGRGRPTRQSQA</sequence>
<gene>
    <name evidence="3" type="ORF">H4281_34865</name>
</gene>
<dbReference type="PANTHER" id="PTHR48079">
    <property type="entry name" value="PROTEIN YEEZ"/>
    <property type="match status" value="1"/>
</dbReference>
<dbReference type="Pfam" id="PF01370">
    <property type="entry name" value="Epimerase"/>
    <property type="match status" value="1"/>
</dbReference>
<dbReference type="Proteomes" id="UP000526734">
    <property type="component" value="Unassembled WGS sequence"/>
</dbReference>
<dbReference type="GO" id="GO:0005737">
    <property type="term" value="C:cytoplasm"/>
    <property type="evidence" value="ECO:0007669"/>
    <property type="project" value="TreeGrafter"/>
</dbReference>
<evidence type="ECO:0000259" key="2">
    <source>
        <dbReference type="Pfam" id="PF01370"/>
    </source>
</evidence>
<feature type="domain" description="NAD-dependent epimerase/dehydratase" evidence="2">
    <location>
        <begin position="3"/>
        <end position="230"/>
    </location>
</feature>
<dbReference type="InterPro" id="IPR001509">
    <property type="entry name" value="Epimerase_deHydtase"/>
</dbReference>
<reference evidence="3 4" key="1">
    <citation type="submission" date="2020-08" db="EMBL/GenBank/DDBJ databases">
        <title>Amycolatopsis sp. nov. DR6-1 isolated from Dendrobium heterocarpum.</title>
        <authorList>
            <person name="Tedsree N."/>
            <person name="Kuncharoen N."/>
            <person name="Likhitwitayawuid K."/>
            <person name="Tanasupawat S."/>
        </authorList>
    </citation>
    <scope>NUCLEOTIDE SEQUENCE [LARGE SCALE GENOMIC DNA]</scope>
    <source>
        <strain evidence="3 4">DR6-1</strain>
    </source>
</reference>
<organism evidence="3 4">
    <name type="scientific">Amycolatopsis dendrobii</name>
    <dbReference type="NCBI Taxonomy" id="2760662"/>
    <lineage>
        <taxon>Bacteria</taxon>
        <taxon>Bacillati</taxon>
        <taxon>Actinomycetota</taxon>
        <taxon>Actinomycetes</taxon>
        <taxon>Pseudonocardiales</taxon>
        <taxon>Pseudonocardiaceae</taxon>
        <taxon>Amycolatopsis</taxon>
    </lineage>
</organism>
<dbReference type="EMBL" id="JACGZW010000013">
    <property type="protein sequence ID" value="MBB1158357.1"/>
    <property type="molecule type" value="Genomic_DNA"/>
</dbReference>
<dbReference type="AlphaFoldDB" id="A0A7W3W4X5"/>
<dbReference type="InterPro" id="IPR051783">
    <property type="entry name" value="NAD(P)-dependent_oxidoreduct"/>
</dbReference>
<comment type="caution">
    <text evidence="3">The sequence shown here is derived from an EMBL/GenBank/DDBJ whole genome shotgun (WGS) entry which is preliminary data.</text>
</comment>
<evidence type="ECO:0000313" key="3">
    <source>
        <dbReference type="EMBL" id="MBB1158357.1"/>
    </source>
</evidence>
<keyword evidence="4" id="KW-1185">Reference proteome</keyword>
<proteinExistence type="predicted"/>
<dbReference type="InterPro" id="IPR036291">
    <property type="entry name" value="NAD(P)-bd_dom_sf"/>
</dbReference>
<dbReference type="Gene3D" id="3.40.50.720">
    <property type="entry name" value="NAD(P)-binding Rossmann-like Domain"/>
    <property type="match status" value="1"/>
</dbReference>
<feature type="region of interest" description="Disordered" evidence="1">
    <location>
        <begin position="324"/>
        <end position="356"/>
    </location>
</feature>
<accession>A0A7W3W4X5</accession>
<evidence type="ECO:0000313" key="4">
    <source>
        <dbReference type="Proteomes" id="UP000526734"/>
    </source>
</evidence>
<dbReference type="PANTHER" id="PTHR48079:SF6">
    <property type="entry name" value="NAD(P)-BINDING DOMAIN-CONTAINING PROTEIN-RELATED"/>
    <property type="match status" value="1"/>
</dbReference>
<name>A0A7W3W4X5_9PSEU</name>
<protein>
    <submittedName>
        <fullName evidence="3">NAD-dependent epimerase/dehydratase family protein</fullName>
    </submittedName>
</protein>
<dbReference type="RefSeq" id="WP_182895122.1">
    <property type="nucleotide sequence ID" value="NZ_JACGZW010000013.1"/>
</dbReference>
<dbReference type="GO" id="GO:0004029">
    <property type="term" value="F:aldehyde dehydrogenase (NAD+) activity"/>
    <property type="evidence" value="ECO:0007669"/>
    <property type="project" value="TreeGrafter"/>
</dbReference>
<evidence type="ECO:0000256" key="1">
    <source>
        <dbReference type="SAM" id="MobiDB-lite"/>
    </source>
</evidence>
<dbReference type="SUPFAM" id="SSF51735">
    <property type="entry name" value="NAD(P)-binding Rossmann-fold domains"/>
    <property type="match status" value="1"/>
</dbReference>